<dbReference type="Proteomes" id="UP000322234">
    <property type="component" value="Unassembled WGS sequence"/>
</dbReference>
<keyword evidence="2" id="KW-1185">Reference proteome</keyword>
<evidence type="ECO:0000313" key="2">
    <source>
        <dbReference type="Proteomes" id="UP000322234"/>
    </source>
</evidence>
<organism evidence="1 2">
    <name type="scientific">Bos mutus</name>
    <name type="common">wild yak</name>
    <dbReference type="NCBI Taxonomy" id="72004"/>
    <lineage>
        <taxon>Eukaryota</taxon>
        <taxon>Metazoa</taxon>
        <taxon>Chordata</taxon>
        <taxon>Craniata</taxon>
        <taxon>Vertebrata</taxon>
        <taxon>Euteleostomi</taxon>
        <taxon>Mammalia</taxon>
        <taxon>Eutheria</taxon>
        <taxon>Laurasiatheria</taxon>
        <taxon>Artiodactyla</taxon>
        <taxon>Ruminantia</taxon>
        <taxon>Pecora</taxon>
        <taxon>Bovidae</taxon>
        <taxon>Bovinae</taxon>
        <taxon>Bos</taxon>
    </lineage>
</organism>
<reference evidence="1" key="1">
    <citation type="submission" date="2019-10" db="EMBL/GenBank/DDBJ databases">
        <title>The sequence and de novo assembly of the wild yak genome.</title>
        <authorList>
            <person name="Liu Y."/>
        </authorList>
    </citation>
    <scope>NUCLEOTIDE SEQUENCE [LARGE SCALE GENOMIC DNA]</scope>
    <source>
        <strain evidence="1">WY2019</strain>
    </source>
</reference>
<dbReference type="EMBL" id="VBQZ03000191">
    <property type="protein sequence ID" value="MXQ97445.1"/>
    <property type="molecule type" value="Genomic_DNA"/>
</dbReference>
<name>A0A6B0S6V4_9CETA</name>
<proteinExistence type="predicted"/>
<gene>
    <name evidence="1" type="ORF">E5288_WYG019726</name>
</gene>
<sequence>MLEAETPSSDGGSSWLRFPVNTMRRSQVHATEKQVFLKRRRPLVRPPHALLTQEVGKADSCPWRLSPEQHLLGDTGIRNASCGR</sequence>
<protein>
    <submittedName>
        <fullName evidence="1">Uncharacterized protein</fullName>
    </submittedName>
</protein>
<dbReference type="AlphaFoldDB" id="A0A6B0S6V4"/>
<evidence type="ECO:0000313" key="1">
    <source>
        <dbReference type="EMBL" id="MXQ97445.1"/>
    </source>
</evidence>
<comment type="caution">
    <text evidence="1">The sequence shown here is derived from an EMBL/GenBank/DDBJ whole genome shotgun (WGS) entry which is preliminary data.</text>
</comment>
<accession>A0A6B0S6V4</accession>